<name>A0A3N0IFD5_9ACTN</name>
<dbReference type="AlphaFoldDB" id="A0A3N0IFD5"/>
<reference evidence="2" key="1">
    <citation type="submission" date="2018-05" db="EMBL/GenBank/DDBJ databases">
        <title>Genome Sequencing of selected type strains of the family Eggerthellaceae.</title>
        <authorList>
            <person name="Danylec N."/>
            <person name="Stoll D.A."/>
            <person name="Doetsch A."/>
            <person name="Huch M."/>
        </authorList>
    </citation>
    <scope>NUCLEOTIDE SEQUENCE [LARGE SCALE GENOMIC DNA]</scope>
    <source>
        <strain evidence="2">DSM 22006</strain>
    </source>
</reference>
<gene>
    <name evidence="1" type="ORF">DMP05_03530</name>
</gene>
<evidence type="ECO:0000313" key="2">
    <source>
        <dbReference type="Proteomes" id="UP000271472"/>
    </source>
</evidence>
<evidence type="ECO:0000313" key="1">
    <source>
        <dbReference type="EMBL" id="RNM35764.1"/>
    </source>
</evidence>
<proteinExistence type="predicted"/>
<dbReference type="OrthoDB" id="3233490at2"/>
<dbReference type="EMBL" id="QIBZ01000005">
    <property type="protein sequence ID" value="RNM35764.1"/>
    <property type="molecule type" value="Genomic_DNA"/>
</dbReference>
<sequence>MKEPLTEELLCELLESPSPEQFTSTHNLQAPTLSEYLQWLLANHGLVRSKVIREAGLNETFGWQIFKGERGCGRDKALALAFAMNLDLRETNRLLQAAGQSTLYCKDRRDAIIIFCIEKGLTLRRADEELYRFGEQTICQ</sequence>
<comment type="caution">
    <text evidence="1">The sequence shown here is derived from an EMBL/GenBank/DDBJ whole genome shotgun (WGS) entry which is preliminary data.</text>
</comment>
<accession>A0A3N0IFD5</accession>
<keyword evidence="2" id="KW-1185">Reference proteome</keyword>
<organism evidence="1 2">
    <name type="scientific">Slackia isoflavoniconvertens</name>
    <dbReference type="NCBI Taxonomy" id="572010"/>
    <lineage>
        <taxon>Bacteria</taxon>
        <taxon>Bacillati</taxon>
        <taxon>Actinomycetota</taxon>
        <taxon>Coriobacteriia</taxon>
        <taxon>Eggerthellales</taxon>
        <taxon>Eggerthellaceae</taxon>
        <taxon>Slackia</taxon>
    </lineage>
</organism>
<dbReference type="Proteomes" id="UP000271472">
    <property type="component" value="Unassembled WGS sequence"/>
</dbReference>
<dbReference type="RefSeq" id="WP_123219191.1">
    <property type="nucleotide sequence ID" value="NZ_QIBZ01000005.1"/>
</dbReference>
<protein>
    <submittedName>
        <fullName evidence="1">Transcriptional regulator</fullName>
    </submittedName>
</protein>